<proteinExistence type="inferred from homology"/>
<feature type="binding site" evidence="9">
    <location>
        <position position="86"/>
    </location>
    <ligand>
        <name>5-phospho-alpha-D-ribose 1-diphosphate</name>
        <dbReference type="ChEBI" id="CHEBI:58017"/>
    </ligand>
</feature>
<keyword evidence="13" id="KW-1185">Reference proteome</keyword>
<dbReference type="FunFam" id="3.40.1030.10:FF:000002">
    <property type="entry name" value="Anthranilate phosphoribosyltransferase"/>
    <property type="match status" value="1"/>
</dbReference>
<feature type="binding site" evidence="9">
    <location>
        <begin position="81"/>
        <end position="82"/>
    </location>
    <ligand>
        <name>5-phospho-alpha-D-ribose 1-diphosphate</name>
        <dbReference type="ChEBI" id="CHEBI:58017"/>
    </ligand>
</feature>
<reference evidence="12 13" key="1">
    <citation type="journal article" date="2011" name="J. Bacteriol.">
        <title>Genome sequence of the obligate intracellular animal pathogen Chlamydia pecorum E58.</title>
        <authorList>
            <person name="Mojica S."/>
            <person name="Huot Creasy H."/>
            <person name="Daugherty S."/>
            <person name="Read T.D."/>
            <person name="Kim T."/>
            <person name="Kaltenboeck B."/>
            <person name="Bavoil P."/>
            <person name="Myers G.S."/>
        </authorList>
    </citation>
    <scope>NUCLEOTIDE SEQUENCE [LARGE SCALE GENOMIC DNA]</scope>
    <source>
        <strain evidence="12 13">E58</strain>
    </source>
</reference>
<evidence type="ECO:0000256" key="6">
    <source>
        <dbReference type="ARBA" id="ARBA00023141"/>
    </source>
</evidence>
<dbReference type="KEGG" id="cpm:G5S_1087"/>
<keyword evidence="4 9" id="KW-0808">Transferase</keyword>
<feature type="binding site" evidence="9">
    <location>
        <position position="118"/>
    </location>
    <ligand>
        <name>5-phospho-alpha-D-ribose 1-diphosphate</name>
        <dbReference type="ChEBI" id="CHEBI:58017"/>
    </ligand>
</feature>
<dbReference type="InterPro" id="IPR017459">
    <property type="entry name" value="Glycosyl_Trfase_fam3_N_dom"/>
</dbReference>
<sequence>MLKSYLCSVMQGAYLTRDEAESAMNLMLDGADPYQTAALLSILKYRGEGPNELAGMISSLQKAVVSVHLPFSSLDIVGTGGDLANTVNLSTGTAIVAAACGIPIAKHGNRSVSSQSGSADVLEALEIEINMSREEFISCVQEVGIGFMFAPNYHPSLKKLAPLRRGIKFPTVFNILGPLLNPADTEYALIGVASEAVLDLMSDVCVQSLNKRIFLFHGSGLDELTTLGKVVGYEIHHGKKTYLEIHPNSLGFSSCTMEELRGGDAQKNAQILLKAFSGEKSAVQDALVLGAGAALWIFGKANTLEEGVEVANDVLISGEALEVLQKWKKFSKRVQLKRIG</sequence>
<evidence type="ECO:0000256" key="4">
    <source>
        <dbReference type="ARBA" id="ARBA00022679"/>
    </source>
</evidence>
<evidence type="ECO:0000313" key="13">
    <source>
        <dbReference type="Proteomes" id="UP000008305"/>
    </source>
</evidence>
<feature type="binding site" evidence="9">
    <location>
        <position position="78"/>
    </location>
    <ligand>
        <name>5-phospho-alpha-D-ribose 1-diphosphate</name>
        <dbReference type="ChEBI" id="CHEBI:58017"/>
    </ligand>
</feature>
<keyword evidence="9" id="KW-0460">Magnesium</keyword>
<dbReference type="InterPro" id="IPR000312">
    <property type="entry name" value="Glycosyl_Trfase_fam3"/>
</dbReference>
<organism evidence="12 13">
    <name type="scientific">Chlamydia pecorum (strain ATCC VR-628 / DSM 29919 / E58)</name>
    <name type="common">Chlamydophila pecorum</name>
    <dbReference type="NCBI Taxonomy" id="331635"/>
    <lineage>
        <taxon>Bacteria</taxon>
        <taxon>Pseudomonadati</taxon>
        <taxon>Chlamydiota</taxon>
        <taxon>Chlamydiia</taxon>
        <taxon>Chlamydiales</taxon>
        <taxon>Chlamydiaceae</taxon>
        <taxon>Chlamydia/Chlamydophila group</taxon>
        <taxon>Chlamydia</taxon>
    </lineage>
</organism>
<dbReference type="NCBIfam" id="TIGR01245">
    <property type="entry name" value="trpD"/>
    <property type="match status" value="1"/>
</dbReference>
<feature type="domain" description="Glycosyl transferase family 3" evidence="10">
    <location>
        <begin position="74"/>
        <end position="321"/>
    </location>
</feature>
<evidence type="ECO:0000256" key="5">
    <source>
        <dbReference type="ARBA" id="ARBA00022822"/>
    </source>
</evidence>
<dbReference type="GO" id="GO:0000162">
    <property type="term" value="P:L-tryptophan biosynthetic process"/>
    <property type="evidence" value="ECO:0007669"/>
    <property type="project" value="UniProtKB-UniRule"/>
</dbReference>
<evidence type="ECO:0000256" key="8">
    <source>
        <dbReference type="ARBA" id="ARBA00061188"/>
    </source>
</evidence>
<comment type="similarity">
    <text evidence="9">Belongs to the anthranilate phosphoribosyltransferase family.</text>
</comment>
<dbReference type="Pfam" id="PF00591">
    <property type="entry name" value="Glycos_transf_3"/>
    <property type="match status" value="1"/>
</dbReference>
<evidence type="ECO:0000256" key="1">
    <source>
        <dbReference type="ARBA" id="ARBA00004907"/>
    </source>
</evidence>
<comment type="pathway">
    <text evidence="1 9">Amino-acid biosynthesis; L-tryptophan biosynthesis; L-tryptophan from chorismate: step 2/5.</text>
</comment>
<keyword evidence="5 9" id="KW-0822">Tryptophan biosynthesis</keyword>
<dbReference type="Gene3D" id="1.20.970.10">
    <property type="entry name" value="Transferase, Pyrimidine Nucleoside Phosphorylase, Chain C"/>
    <property type="match status" value="1"/>
</dbReference>
<evidence type="ECO:0000313" key="12">
    <source>
        <dbReference type="EMBL" id="AEB42000.1"/>
    </source>
</evidence>
<dbReference type="AlphaFoldDB" id="A0AA34WIH4"/>
<dbReference type="Proteomes" id="UP000008305">
    <property type="component" value="Chromosome"/>
</dbReference>
<evidence type="ECO:0000259" key="10">
    <source>
        <dbReference type="Pfam" id="PF00591"/>
    </source>
</evidence>
<dbReference type="GO" id="GO:0004048">
    <property type="term" value="F:anthranilate phosphoribosyltransferase activity"/>
    <property type="evidence" value="ECO:0007669"/>
    <property type="project" value="UniProtKB-UniRule"/>
</dbReference>
<feature type="binding site" evidence="9">
    <location>
        <position position="223"/>
    </location>
    <ligand>
        <name>Mg(2+)</name>
        <dbReference type="ChEBI" id="CHEBI:18420"/>
        <label>2</label>
    </ligand>
</feature>
<keyword evidence="9" id="KW-0479">Metal-binding</keyword>
<dbReference type="InterPro" id="IPR035902">
    <property type="entry name" value="Nuc_phospho_transferase"/>
</dbReference>
<name>A0AA34WIH4_CHLPE</name>
<feature type="binding site" evidence="9">
    <location>
        <position position="222"/>
    </location>
    <ligand>
        <name>Mg(2+)</name>
        <dbReference type="ChEBI" id="CHEBI:18420"/>
        <label>2</label>
    </ligand>
</feature>
<dbReference type="InterPro" id="IPR005940">
    <property type="entry name" value="Anthranilate_Pribosyl_Tfrase"/>
</dbReference>
<dbReference type="EMBL" id="CP002608">
    <property type="protein sequence ID" value="AEB42000.1"/>
    <property type="molecule type" value="Genomic_DNA"/>
</dbReference>
<comment type="function">
    <text evidence="9">Catalyzes the transfer of the phosphoribosyl group of 5-phosphorylribose-1-pyrophosphate (PRPP) to anthranilate to yield N-(5'-phosphoribosyl)-anthranilate (PRA).</text>
</comment>
<keyword evidence="3 9" id="KW-0328">Glycosyltransferase</keyword>
<comment type="subunit">
    <text evidence="9">Homodimer.</text>
</comment>
<feature type="binding site" evidence="9">
    <location>
        <position position="78"/>
    </location>
    <ligand>
        <name>anthranilate</name>
        <dbReference type="ChEBI" id="CHEBI:16567"/>
        <label>1</label>
    </ligand>
</feature>
<feature type="binding site" evidence="9">
    <location>
        <position position="223"/>
    </location>
    <ligand>
        <name>Mg(2+)</name>
        <dbReference type="ChEBI" id="CHEBI:18420"/>
        <label>1</label>
    </ligand>
</feature>
<evidence type="ECO:0000256" key="9">
    <source>
        <dbReference type="HAMAP-Rule" id="MF_00211"/>
    </source>
</evidence>
<feature type="domain" description="Glycosyl transferase family 3 N-terminal" evidence="11">
    <location>
        <begin position="4"/>
        <end position="61"/>
    </location>
</feature>
<dbReference type="SUPFAM" id="SSF52418">
    <property type="entry name" value="Nucleoside phosphorylase/phosphoribosyltransferase catalytic domain"/>
    <property type="match status" value="1"/>
</dbReference>
<dbReference type="RefSeq" id="WP_013713078.1">
    <property type="nucleotide sequence ID" value="NC_015408.1"/>
</dbReference>
<comment type="cofactor">
    <cofactor evidence="9">
        <name>Mg(2+)</name>
        <dbReference type="ChEBI" id="CHEBI:18420"/>
    </cofactor>
    <text evidence="9">Binds 2 magnesium ions per monomer.</text>
</comment>
<evidence type="ECO:0000256" key="3">
    <source>
        <dbReference type="ARBA" id="ARBA00022676"/>
    </source>
</evidence>
<comment type="similarity">
    <text evidence="8">In the C-terminal section; belongs to the anthranilate phosphoribosyltransferase family.</text>
</comment>
<dbReference type="GO" id="GO:0005829">
    <property type="term" value="C:cytosol"/>
    <property type="evidence" value="ECO:0007669"/>
    <property type="project" value="TreeGrafter"/>
</dbReference>
<dbReference type="Gene3D" id="3.40.1030.10">
    <property type="entry name" value="Nucleoside phosphorylase/phosphoribosyltransferase catalytic domain"/>
    <property type="match status" value="1"/>
</dbReference>
<dbReference type="GO" id="GO:0000287">
    <property type="term" value="F:magnesium ion binding"/>
    <property type="evidence" value="ECO:0007669"/>
    <property type="project" value="UniProtKB-UniRule"/>
</dbReference>
<feature type="binding site" evidence="9">
    <location>
        <position position="90"/>
    </location>
    <ligand>
        <name>Mg(2+)</name>
        <dbReference type="ChEBI" id="CHEBI:18420"/>
        <label>1</label>
    </ligand>
</feature>
<dbReference type="PANTHER" id="PTHR43285">
    <property type="entry name" value="ANTHRANILATE PHOSPHORIBOSYLTRANSFERASE"/>
    <property type="match status" value="1"/>
</dbReference>
<dbReference type="Pfam" id="PF02885">
    <property type="entry name" value="Glycos_trans_3N"/>
    <property type="match status" value="1"/>
</dbReference>
<dbReference type="HAMAP" id="MF_00211">
    <property type="entry name" value="TrpD"/>
    <property type="match status" value="1"/>
</dbReference>
<comment type="caution">
    <text evidence="9">Lacks conserved residue(s) required for the propagation of feature annotation.</text>
</comment>
<keyword evidence="2 9" id="KW-0028">Amino-acid biosynthesis</keyword>
<gene>
    <name evidence="9 12" type="primary">trpD</name>
    <name evidence="12" type="ordered locus">G5S_1087</name>
</gene>
<feature type="binding site" evidence="9">
    <location>
        <begin position="88"/>
        <end position="91"/>
    </location>
    <ligand>
        <name>5-phospho-alpha-D-ribose 1-diphosphate</name>
        <dbReference type="ChEBI" id="CHEBI:58017"/>
    </ligand>
</feature>
<accession>A0AA34WIH4</accession>
<evidence type="ECO:0000259" key="11">
    <source>
        <dbReference type="Pfam" id="PF02885"/>
    </source>
</evidence>
<feature type="binding site" evidence="9">
    <location>
        <position position="109"/>
    </location>
    <ligand>
        <name>anthranilate</name>
        <dbReference type="ChEBI" id="CHEBI:16567"/>
        <label>1</label>
    </ligand>
</feature>
<evidence type="ECO:0000256" key="2">
    <source>
        <dbReference type="ARBA" id="ARBA00022605"/>
    </source>
</evidence>
<keyword evidence="6 9" id="KW-0057">Aromatic amino acid biosynthesis</keyword>
<comment type="catalytic activity">
    <reaction evidence="7 9">
        <text>N-(5-phospho-beta-D-ribosyl)anthranilate + diphosphate = 5-phospho-alpha-D-ribose 1-diphosphate + anthranilate</text>
        <dbReference type="Rhea" id="RHEA:11768"/>
        <dbReference type="ChEBI" id="CHEBI:16567"/>
        <dbReference type="ChEBI" id="CHEBI:18277"/>
        <dbReference type="ChEBI" id="CHEBI:33019"/>
        <dbReference type="ChEBI" id="CHEBI:58017"/>
        <dbReference type="EC" id="2.4.2.18"/>
    </reaction>
</comment>
<feature type="binding site" evidence="9">
    <location>
        <position position="164"/>
    </location>
    <ligand>
        <name>anthranilate</name>
        <dbReference type="ChEBI" id="CHEBI:16567"/>
        <label>2</label>
    </ligand>
</feature>
<feature type="binding site" evidence="9">
    <location>
        <begin position="106"/>
        <end position="114"/>
    </location>
    <ligand>
        <name>5-phospho-alpha-D-ribose 1-diphosphate</name>
        <dbReference type="ChEBI" id="CHEBI:58017"/>
    </ligand>
</feature>
<dbReference type="EC" id="2.4.2.18" evidence="9"/>
<evidence type="ECO:0000256" key="7">
    <source>
        <dbReference type="ARBA" id="ARBA00052328"/>
    </source>
</evidence>
<dbReference type="InterPro" id="IPR036320">
    <property type="entry name" value="Glycosyl_Trfase_fam3_N_dom_sf"/>
</dbReference>
<dbReference type="SUPFAM" id="SSF47648">
    <property type="entry name" value="Nucleoside phosphorylase/phosphoribosyltransferase N-terminal domain"/>
    <property type="match status" value="1"/>
</dbReference>
<dbReference type="PANTHER" id="PTHR43285:SF2">
    <property type="entry name" value="ANTHRANILATE PHOSPHORIBOSYLTRANSFERASE"/>
    <property type="match status" value="1"/>
</dbReference>
<protein>
    <recommendedName>
        <fullName evidence="9">Anthranilate phosphoribosyltransferase</fullName>
        <ecNumber evidence="9">2.4.2.18</ecNumber>
    </recommendedName>
</protein>